<name>A0A229UUA6_9BACL</name>
<organism evidence="1 2">
    <name type="scientific">Paenibacillus rigui</name>
    <dbReference type="NCBI Taxonomy" id="554312"/>
    <lineage>
        <taxon>Bacteria</taxon>
        <taxon>Bacillati</taxon>
        <taxon>Bacillota</taxon>
        <taxon>Bacilli</taxon>
        <taxon>Bacillales</taxon>
        <taxon>Paenibacillaceae</taxon>
        <taxon>Paenibacillus</taxon>
    </lineage>
</organism>
<sequence length="128" mass="14293">MLNRRISSVGAIKVNTVGTSTTMEIGDSKQLAPLNFTIAVQRERAVYLQNEFDFSEYTLFSIPLVQPVVTESFQLTRLSTTPYIVVQDVNVFITSSSSIVHIGSSGQLNAQSRIKHIRHLLREKPAQD</sequence>
<dbReference type="Pfam" id="PF10970">
    <property type="entry name" value="GerPE"/>
    <property type="match status" value="1"/>
</dbReference>
<accession>A0A229UUA6</accession>
<dbReference type="OrthoDB" id="2599887at2"/>
<evidence type="ECO:0000313" key="1">
    <source>
        <dbReference type="EMBL" id="OXM86998.1"/>
    </source>
</evidence>
<protein>
    <submittedName>
        <fullName evidence="1">Spore gernimation protein</fullName>
    </submittedName>
</protein>
<dbReference type="Proteomes" id="UP000215509">
    <property type="component" value="Unassembled WGS sequence"/>
</dbReference>
<dbReference type="EMBL" id="NMQW01000011">
    <property type="protein sequence ID" value="OXM86998.1"/>
    <property type="molecule type" value="Genomic_DNA"/>
</dbReference>
<reference evidence="1 2" key="1">
    <citation type="submission" date="2017-07" db="EMBL/GenBank/DDBJ databases">
        <title>Genome sequencing and assembly of Paenibacillus rigui.</title>
        <authorList>
            <person name="Mayilraj S."/>
        </authorList>
    </citation>
    <scope>NUCLEOTIDE SEQUENCE [LARGE SCALE GENOMIC DNA]</scope>
    <source>
        <strain evidence="1 2">JCM 16352</strain>
    </source>
</reference>
<proteinExistence type="predicted"/>
<evidence type="ECO:0000313" key="2">
    <source>
        <dbReference type="Proteomes" id="UP000215509"/>
    </source>
</evidence>
<dbReference type="InterPro" id="IPR024496">
    <property type="entry name" value="Spore_germ_GerPE"/>
</dbReference>
<gene>
    <name evidence="1" type="ORF">CF651_07600</name>
</gene>
<dbReference type="RefSeq" id="WP_094014257.1">
    <property type="nucleotide sequence ID" value="NZ_NMQW01000011.1"/>
</dbReference>
<comment type="caution">
    <text evidence="1">The sequence shown here is derived from an EMBL/GenBank/DDBJ whole genome shotgun (WGS) entry which is preliminary data.</text>
</comment>
<keyword evidence="2" id="KW-1185">Reference proteome</keyword>
<dbReference type="AlphaFoldDB" id="A0A229UUA6"/>